<keyword evidence="3" id="KW-0677">Repeat</keyword>
<evidence type="ECO:0000256" key="3">
    <source>
        <dbReference type="ARBA" id="ARBA00022737"/>
    </source>
</evidence>
<gene>
    <name evidence="5" type="primary">Dync2i2</name>
    <name evidence="5" type="ORF">SPIL2461_LOCUS800</name>
</gene>
<dbReference type="GO" id="GO:0005868">
    <property type="term" value="C:cytoplasmic dynein complex"/>
    <property type="evidence" value="ECO:0007669"/>
    <property type="project" value="TreeGrafter"/>
</dbReference>
<keyword evidence="2" id="KW-0853">WD repeat</keyword>
<protein>
    <submittedName>
        <fullName evidence="5">Dync2i2 protein</fullName>
    </submittedName>
</protein>
<feature type="coiled-coil region" evidence="4">
    <location>
        <begin position="48"/>
        <end position="75"/>
    </location>
</feature>
<keyword evidence="6" id="KW-1185">Reference proteome</keyword>
<reference evidence="5" key="1">
    <citation type="submission" date="2021-02" db="EMBL/GenBank/DDBJ databases">
        <authorList>
            <person name="Dougan E. K."/>
            <person name="Rhodes N."/>
            <person name="Thang M."/>
            <person name="Chan C."/>
        </authorList>
    </citation>
    <scope>NUCLEOTIDE SEQUENCE</scope>
</reference>
<sequence length="243" mass="26809">MDSPKQEHPSARFADDEIDGINVRSAVPDRPFYKVVQDKDGLTYAQGVRLQTDKVERANRRLQSLEAKEIEIQTENVADSTETEALADEAVLAEFLRAVAPTMEQELLLAWHTLPVFESYVPVWDDVAETCEMTHQVWKEGLVDLQVTSVAWNSTGATLACAYGRLDTLGWCNVTAPVCVWNIFRPQLVAGEPDTVIQVQGFVMCVAFHPTKPSVLAGGTYNGELQIWNTGAGELDPSLGNES</sequence>
<dbReference type="InterPro" id="IPR036322">
    <property type="entry name" value="WD40_repeat_dom_sf"/>
</dbReference>
<dbReference type="GO" id="GO:0042073">
    <property type="term" value="P:intraciliary transport"/>
    <property type="evidence" value="ECO:0007669"/>
    <property type="project" value="TreeGrafter"/>
</dbReference>
<name>A0A812IQ64_SYMPI</name>
<dbReference type="PANTHER" id="PTHR12442">
    <property type="entry name" value="DYNEIN INTERMEDIATE CHAIN"/>
    <property type="match status" value="1"/>
</dbReference>
<evidence type="ECO:0000313" key="5">
    <source>
        <dbReference type="EMBL" id="CAE7173449.1"/>
    </source>
</evidence>
<dbReference type="GO" id="GO:0045504">
    <property type="term" value="F:dynein heavy chain binding"/>
    <property type="evidence" value="ECO:0007669"/>
    <property type="project" value="TreeGrafter"/>
</dbReference>
<evidence type="ECO:0000256" key="4">
    <source>
        <dbReference type="SAM" id="Coils"/>
    </source>
</evidence>
<dbReference type="EMBL" id="CAJNIZ010000725">
    <property type="protein sequence ID" value="CAE7173449.1"/>
    <property type="molecule type" value="Genomic_DNA"/>
</dbReference>
<evidence type="ECO:0000256" key="1">
    <source>
        <dbReference type="ARBA" id="ARBA00022490"/>
    </source>
</evidence>
<dbReference type="GO" id="GO:0097014">
    <property type="term" value="C:ciliary plasm"/>
    <property type="evidence" value="ECO:0007669"/>
    <property type="project" value="TreeGrafter"/>
</dbReference>
<keyword evidence="1" id="KW-0963">Cytoplasm</keyword>
<proteinExistence type="predicted"/>
<dbReference type="InterPro" id="IPR050687">
    <property type="entry name" value="Dynein_IC"/>
</dbReference>
<dbReference type="Proteomes" id="UP000649617">
    <property type="component" value="Unassembled WGS sequence"/>
</dbReference>
<dbReference type="OrthoDB" id="445052at2759"/>
<keyword evidence="4" id="KW-0175">Coiled coil</keyword>
<dbReference type="SUPFAM" id="SSF50978">
    <property type="entry name" value="WD40 repeat-like"/>
    <property type="match status" value="1"/>
</dbReference>
<dbReference type="PANTHER" id="PTHR12442:SF26">
    <property type="entry name" value="CYTOPLASMIC DYNEIN 2 INTERMEDIATE CHAIN 2"/>
    <property type="match status" value="1"/>
</dbReference>
<evidence type="ECO:0000256" key="2">
    <source>
        <dbReference type="ARBA" id="ARBA00022574"/>
    </source>
</evidence>
<dbReference type="GO" id="GO:0045503">
    <property type="term" value="F:dynein light chain binding"/>
    <property type="evidence" value="ECO:0007669"/>
    <property type="project" value="TreeGrafter"/>
</dbReference>
<dbReference type="InterPro" id="IPR015943">
    <property type="entry name" value="WD40/YVTN_repeat-like_dom_sf"/>
</dbReference>
<dbReference type="Gene3D" id="2.130.10.10">
    <property type="entry name" value="YVTN repeat-like/Quinoprotein amine dehydrogenase"/>
    <property type="match status" value="1"/>
</dbReference>
<organism evidence="5 6">
    <name type="scientific">Symbiodinium pilosum</name>
    <name type="common">Dinoflagellate</name>
    <dbReference type="NCBI Taxonomy" id="2952"/>
    <lineage>
        <taxon>Eukaryota</taxon>
        <taxon>Sar</taxon>
        <taxon>Alveolata</taxon>
        <taxon>Dinophyceae</taxon>
        <taxon>Suessiales</taxon>
        <taxon>Symbiodiniaceae</taxon>
        <taxon>Symbiodinium</taxon>
    </lineage>
</organism>
<accession>A0A812IQ64</accession>
<comment type="caution">
    <text evidence="5">The sequence shown here is derived from an EMBL/GenBank/DDBJ whole genome shotgun (WGS) entry which is preliminary data.</text>
</comment>
<evidence type="ECO:0000313" key="6">
    <source>
        <dbReference type="Proteomes" id="UP000649617"/>
    </source>
</evidence>
<dbReference type="AlphaFoldDB" id="A0A812IQ64"/>